<name>A0AAW0WD93_CHEQU</name>
<sequence>HFRFCILTAVLRVVVAGLGTAGVSSSREVPSARSATTSWQVPSSGSSLQFSSMEDSTKAGKRKLPECAVTTPVHRKEKLYYARYQIENYLHKNIWLRLPELSKAKPFLQIKGKVECAGSDPFYFALDHCLMFVPPAAALAIGSVPNSQSVRKRSDIWRQVNAAFLKETDSSNPLALSIECYEKTFYMAPTSSCVVTYGIHHRHPGKKEFLSEKKVIDMLREEYTMVTYSGSEHETEVTCARRTFWVLPNNLLKG</sequence>
<dbReference type="Proteomes" id="UP001445076">
    <property type="component" value="Unassembled WGS sequence"/>
</dbReference>
<keyword evidence="3" id="KW-1185">Reference proteome</keyword>
<comment type="caution">
    <text evidence="2">The sequence shown here is derived from an EMBL/GenBank/DDBJ whole genome shotgun (WGS) entry which is preliminary data.</text>
</comment>
<keyword evidence="1" id="KW-0732">Signal</keyword>
<evidence type="ECO:0000313" key="2">
    <source>
        <dbReference type="EMBL" id="KAK8729547.1"/>
    </source>
</evidence>
<dbReference type="AlphaFoldDB" id="A0AAW0WD93"/>
<dbReference type="EMBL" id="JARKIK010000067">
    <property type="protein sequence ID" value="KAK8729547.1"/>
    <property type="molecule type" value="Genomic_DNA"/>
</dbReference>
<reference evidence="2 3" key="1">
    <citation type="journal article" date="2024" name="BMC Genomics">
        <title>Genome assembly of redclaw crayfish (Cherax quadricarinatus) provides insights into its immune adaptation and hypoxia tolerance.</title>
        <authorList>
            <person name="Liu Z."/>
            <person name="Zheng J."/>
            <person name="Li H."/>
            <person name="Fang K."/>
            <person name="Wang S."/>
            <person name="He J."/>
            <person name="Zhou D."/>
            <person name="Weng S."/>
            <person name="Chi M."/>
            <person name="Gu Z."/>
            <person name="He J."/>
            <person name="Li F."/>
            <person name="Wang M."/>
        </authorList>
    </citation>
    <scope>NUCLEOTIDE SEQUENCE [LARGE SCALE GENOMIC DNA]</scope>
    <source>
        <strain evidence="2">ZL_2023a</strain>
    </source>
</reference>
<feature type="non-terminal residue" evidence="2">
    <location>
        <position position="1"/>
    </location>
</feature>
<protein>
    <submittedName>
        <fullName evidence="2">Uncharacterized protein</fullName>
    </submittedName>
</protein>
<feature type="signal peptide" evidence="1">
    <location>
        <begin position="1"/>
        <end position="16"/>
    </location>
</feature>
<evidence type="ECO:0000313" key="3">
    <source>
        <dbReference type="Proteomes" id="UP001445076"/>
    </source>
</evidence>
<organism evidence="2 3">
    <name type="scientific">Cherax quadricarinatus</name>
    <name type="common">Australian red claw crayfish</name>
    <dbReference type="NCBI Taxonomy" id="27406"/>
    <lineage>
        <taxon>Eukaryota</taxon>
        <taxon>Metazoa</taxon>
        <taxon>Ecdysozoa</taxon>
        <taxon>Arthropoda</taxon>
        <taxon>Crustacea</taxon>
        <taxon>Multicrustacea</taxon>
        <taxon>Malacostraca</taxon>
        <taxon>Eumalacostraca</taxon>
        <taxon>Eucarida</taxon>
        <taxon>Decapoda</taxon>
        <taxon>Pleocyemata</taxon>
        <taxon>Astacidea</taxon>
        <taxon>Parastacoidea</taxon>
        <taxon>Parastacidae</taxon>
        <taxon>Cherax</taxon>
    </lineage>
</organism>
<accession>A0AAW0WD93</accession>
<proteinExistence type="predicted"/>
<feature type="chain" id="PRO_5043855713" evidence="1">
    <location>
        <begin position="17"/>
        <end position="254"/>
    </location>
</feature>
<evidence type="ECO:0000256" key="1">
    <source>
        <dbReference type="SAM" id="SignalP"/>
    </source>
</evidence>
<gene>
    <name evidence="2" type="ORF">OTU49_008537</name>
</gene>